<keyword evidence="2" id="KW-0472">Membrane</keyword>
<gene>
    <name evidence="4" type="ORF">KXV57_002444</name>
</gene>
<protein>
    <recommendedName>
        <fullName evidence="3">Ketoreductase domain-containing protein</fullName>
    </recommendedName>
</protein>
<evidence type="ECO:0000256" key="1">
    <source>
        <dbReference type="SAM" id="MobiDB-lite"/>
    </source>
</evidence>
<dbReference type="InterPro" id="IPR057326">
    <property type="entry name" value="KR_dom"/>
</dbReference>
<dbReference type="PRINTS" id="PR00081">
    <property type="entry name" value="GDHRDH"/>
</dbReference>
<name>A0A9P8NPJ8_ASPFM</name>
<dbReference type="Proteomes" id="UP000813423">
    <property type="component" value="Unassembled WGS sequence"/>
</dbReference>
<sequence length="423" mass="46093">MLERPSFPRLGAGTRHHRPLGQTGEGSDWLLAFTGISGIAGMMIPYVPWGLIRAMQRGSIELTSPRGVWIFNCAILPSRLHRTVERKGNMKPDQDLFGKTSRTAFVTGGSGGLGKAISNILAARGANVTIFARRPGPLADAQNEIGGNCVDADRQEIDAVAVDMADASAVSDAFRSQPRIADFLYCCAGGNHAENGFFIDLQATQLDSCMKNNYYSTAYAAKAMLDIWVEDDKKYPGTDVSTSDTTGPKPRRIVFANSAAAFLGLPGSVAYTPAKSAVRALADTLRLEVLRHNSARTTYTIHIAFPADFISPGFVLEQDTKPDLTKRIQGTNVATFAQLEEKFPSSEKVAQGIVARVDRGDFIICEDSLAASLLFTNMVGLSPKRGLGIVDSLWSVVMGWFVVPVLRRRWEKMCREDAINRLR</sequence>
<feature type="domain" description="Ketoreductase" evidence="3">
    <location>
        <begin position="102"/>
        <end position="309"/>
    </location>
</feature>
<dbReference type="InterPro" id="IPR002347">
    <property type="entry name" value="SDR_fam"/>
</dbReference>
<comment type="caution">
    <text evidence="4">The sequence shown here is derived from an EMBL/GenBank/DDBJ whole genome shotgun (WGS) entry which is preliminary data.</text>
</comment>
<keyword evidence="2" id="KW-0812">Transmembrane</keyword>
<dbReference type="AlphaFoldDB" id="A0A9P8NPJ8"/>
<reference evidence="4" key="1">
    <citation type="submission" date="2021-08" db="EMBL/GenBank/DDBJ databases">
        <title>Global Aspergillus fumigatus from environmental and clinical sources.</title>
        <authorList>
            <person name="Barber A."/>
            <person name="Sae-Ong T."/>
        </authorList>
    </citation>
    <scope>NUCLEOTIDE SEQUENCE</scope>
    <source>
        <strain evidence="4">NRZ-2016-071</strain>
    </source>
</reference>
<evidence type="ECO:0000259" key="3">
    <source>
        <dbReference type="SMART" id="SM00822"/>
    </source>
</evidence>
<dbReference type="PANTHER" id="PTHR43550">
    <property type="entry name" value="3-KETODIHYDROSPHINGOSINE REDUCTASE"/>
    <property type="match status" value="1"/>
</dbReference>
<dbReference type="SMART" id="SM00822">
    <property type="entry name" value="PKS_KR"/>
    <property type="match status" value="1"/>
</dbReference>
<dbReference type="GO" id="GO:0030148">
    <property type="term" value="P:sphingolipid biosynthetic process"/>
    <property type="evidence" value="ECO:0007669"/>
    <property type="project" value="TreeGrafter"/>
</dbReference>
<evidence type="ECO:0000256" key="2">
    <source>
        <dbReference type="SAM" id="Phobius"/>
    </source>
</evidence>
<feature type="transmembrane region" description="Helical" evidence="2">
    <location>
        <begin position="387"/>
        <end position="406"/>
    </location>
</feature>
<dbReference type="Gene3D" id="3.40.50.720">
    <property type="entry name" value="NAD(P)-binding Rossmann-like Domain"/>
    <property type="match status" value="1"/>
</dbReference>
<organism evidence="4 5">
    <name type="scientific">Aspergillus fumigatus</name>
    <name type="common">Neosartorya fumigata</name>
    <dbReference type="NCBI Taxonomy" id="746128"/>
    <lineage>
        <taxon>Eukaryota</taxon>
        <taxon>Fungi</taxon>
        <taxon>Dikarya</taxon>
        <taxon>Ascomycota</taxon>
        <taxon>Pezizomycotina</taxon>
        <taxon>Eurotiomycetes</taxon>
        <taxon>Eurotiomycetidae</taxon>
        <taxon>Eurotiales</taxon>
        <taxon>Aspergillaceae</taxon>
        <taxon>Aspergillus</taxon>
        <taxon>Aspergillus subgen. Fumigati</taxon>
    </lineage>
</organism>
<proteinExistence type="predicted"/>
<dbReference type="Pfam" id="PF00106">
    <property type="entry name" value="adh_short"/>
    <property type="match status" value="1"/>
</dbReference>
<dbReference type="PANTHER" id="PTHR43550:SF3">
    <property type="entry name" value="3-KETODIHYDROSPHINGOSINE REDUCTASE"/>
    <property type="match status" value="1"/>
</dbReference>
<dbReference type="InterPro" id="IPR036291">
    <property type="entry name" value="NAD(P)-bd_dom_sf"/>
</dbReference>
<dbReference type="GO" id="GO:0006666">
    <property type="term" value="P:3-keto-sphinganine metabolic process"/>
    <property type="evidence" value="ECO:0007669"/>
    <property type="project" value="TreeGrafter"/>
</dbReference>
<evidence type="ECO:0000313" key="4">
    <source>
        <dbReference type="EMBL" id="KAH1908951.1"/>
    </source>
</evidence>
<feature type="region of interest" description="Disordered" evidence="1">
    <location>
        <begin position="1"/>
        <end position="21"/>
    </location>
</feature>
<accession>A0A9P8NPJ8</accession>
<evidence type="ECO:0000313" key="5">
    <source>
        <dbReference type="Proteomes" id="UP000813423"/>
    </source>
</evidence>
<keyword evidence="2" id="KW-1133">Transmembrane helix</keyword>
<dbReference type="SUPFAM" id="SSF51735">
    <property type="entry name" value="NAD(P)-binding Rossmann-fold domains"/>
    <property type="match status" value="1"/>
</dbReference>
<dbReference type="GO" id="GO:0005789">
    <property type="term" value="C:endoplasmic reticulum membrane"/>
    <property type="evidence" value="ECO:0007669"/>
    <property type="project" value="TreeGrafter"/>
</dbReference>
<dbReference type="EMBL" id="JAIBSC010000016">
    <property type="protein sequence ID" value="KAH1908951.1"/>
    <property type="molecule type" value="Genomic_DNA"/>
</dbReference>
<dbReference type="GO" id="GO:0047560">
    <property type="term" value="F:3-dehydrosphinganine reductase activity"/>
    <property type="evidence" value="ECO:0007669"/>
    <property type="project" value="TreeGrafter"/>
</dbReference>